<proteinExistence type="predicted"/>
<name>A0A438DFV0_VITVI</name>
<evidence type="ECO:0000259" key="2">
    <source>
        <dbReference type="PROSITE" id="PS51745"/>
    </source>
</evidence>
<comment type="caution">
    <text evidence="3">The sequence shown here is derived from an EMBL/GenBank/DDBJ whole genome shotgun (WGS) entry which is preliminary data.</text>
</comment>
<dbReference type="PROSITE" id="PS51745">
    <property type="entry name" value="PB1"/>
    <property type="match status" value="1"/>
</dbReference>
<organism evidence="3 4">
    <name type="scientific">Vitis vinifera</name>
    <name type="common">Grape</name>
    <dbReference type="NCBI Taxonomy" id="29760"/>
    <lineage>
        <taxon>Eukaryota</taxon>
        <taxon>Viridiplantae</taxon>
        <taxon>Streptophyta</taxon>
        <taxon>Embryophyta</taxon>
        <taxon>Tracheophyta</taxon>
        <taxon>Spermatophyta</taxon>
        <taxon>Magnoliopsida</taxon>
        <taxon>eudicotyledons</taxon>
        <taxon>Gunneridae</taxon>
        <taxon>Pentapetalae</taxon>
        <taxon>rosids</taxon>
        <taxon>Vitales</taxon>
        <taxon>Vitaceae</taxon>
        <taxon>Viteae</taxon>
        <taxon>Vitis</taxon>
    </lineage>
</organism>
<gene>
    <name evidence="3" type="primary">NLP8_2</name>
    <name evidence="3" type="ORF">CK203_097826</name>
</gene>
<sequence>MTASSNSSASMVHASSSSSPSFERQLPARGKTKVEDGGSKITVKATYKEDTIRFKFEPSAGCFQLYDEVARRFGLQIGTFQLKYLDDEEEWVMLLRKQQLLPDRWILAGAGRWEEEDGHRRKNFEGSRPNSAANKELEFGHGREGAYHILKTVLLFVRSVPADAKQVADAWLLPDPRSGEMKGRRLDDKGAED</sequence>
<dbReference type="EMBL" id="QGNW01001645">
    <property type="protein sequence ID" value="RVW34308.1"/>
    <property type="molecule type" value="Genomic_DNA"/>
</dbReference>
<evidence type="ECO:0000256" key="1">
    <source>
        <dbReference type="SAM" id="MobiDB-lite"/>
    </source>
</evidence>
<evidence type="ECO:0000313" key="4">
    <source>
        <dbReference type="Proteomes" id="UP000288805"/>
    </source>
</evidence>
<feature type="domain" description="PB1" evidence="2">
    <location>
        <begin position="40"/>
        <end position="123"/>
    </location>
</feature>
<dbReference type="SMART" id="SM00666">
    <property type="entry name" value="PB1"/>
    <property type="match status" value="1"/>
</dbReference>
<evidence type="ECO:0000313" key="3">
    <source>
        <dbReference type="EMBL" id="RVW34308.1"/>
    </source>
</evidence>
<protein>
    <submittedName>
        <fullName evidence="3">Protein NLP8</fullName>
    </submittedName>
</protein>
<dbReference type="PANTHER" id="PTHR32002">
    <property type="entry name" value="PROTEIN NLP8"/>
    <property type="match status" value="1"/>
</dbReference>
<dbReference type="Proteomes" id="UP000288805">
    <property type="component" value="Unassembled WGS sequence"/>
</dbReference>
<dbReference type="GO" id="GO:0003700">
    <property type="term" value="F:DNA-binding transcription factor activity"/>
    <property type="evidence" value="ECO:0007669"/>
    <property type="project" value="InterPro"/>
</dbReference>
<dbReference type="AlphaFoldDB" id="A0A438DFV0"/>
<reference evidence="3 4" key="1">
    <citation type="journal article" date="2018" name="PLoS Genet.">
        <title>Population sequencing reveals clonal diversity and ancestral inbreeding in the grapevine cultivar Chardonnay.</title>
        <authorList>
            <person name="Roach M.J."/>
            <person name="Johnson D.L."/>
            <person name="Bohlmann J."/>
            <person name="van Vuuren H.J."/>
            <person name="Jones S.J."/>
            <person name="Pretorius I.S."/>
            <person name="Schmidt S.A."/>
            <person name="Borneman A.R."/>
        </authorList>
    </citation>
    <scope>NUCLEOTIDE SEQUENCE [LARGE SCALE GENOMIC DNA]</scope>
    <source>
        <strain evidence="4">cv. Chardonnay</strain>
        <tissue evidence="3">Leaf</tissue>
    </source>
</reference>
<feature type="compositionally biased region" description="Low complexity" evidence="1">
    <location>
        <begin position="1"/>
        <end position="21"/>
    </location>
</feature>
<accession>A0A438DFV0</accession>
<feature type="region of interest" description="Disordered" evidence="1">
    <location>
        <begin position="1"/>
        <end position="35"/>
    </location>
</feature>
<dbReference type="Pfam" id="PF00564">
    <property type="entry name" value="PB1"/>
    <property type="match status" value="1"/>
</dbReference>
<dbReference type="InterPro" id="IPR053793">
    <property type="entry name" value="PB1-like"/>
</dbReference>
<dbReference type="InterPro" id="IPR000270">
    <property type="entry name" value="PB1_dom"/>
</dbReference>
<dbReference type="SUPFAM" id="SSF54277">
    <property type="entry name" value="CAD &amp; PB1 domains"/>
    <property type="match status" value="1"/>
</dbReference>
<dbReference type="InterPro" id="IPR045012">
    <property type="entry name" value="NLP"/>
</dbReference>
<dbReference type="Gene3D" id="3.10.20.90">
    <property type="entry name" value="Phosphatidylinositol 3-kinase Catalytic Subunit, Chain A, domain 1"/>
    <property type="match status" value="1"/>
</dbReference>
<dbReference type="PANTHER" id="PTHR32002:SF41">
    <property type="entry name" value="PROTEIN NLP8"/>
    <property type="match status" value="1"/>
</dbReference>